<dbReference type="EMBL" id="VIKT02000008">
    <property type="protein sequence ID" value="NHF62832.1"/>
    <property type="molecule type" value="Genomic_DNA"/>
</dbReference>
<dbReference type="AlphaFoldDB" id="A0A9E5JNT2"/>
<comment type="caution">
    <text evidence="2">The sequence shown here is derived from an EMBL/GenBank/DDBJ whole genome shotgun (WGS) entry which is preliminary data.</text>
</comment>
<dbReference type="Proteomes" id="UP000818266">
    <property type="component" value="Unassembled WGS sequence"/>
</dbReference>
<dbReference type="RefSeq" id="WP_152582396.1">
    <property type="nucleotide sequence ID" value="NZ_JAVJPO010000018.1"/>
</dbReference>
<accession>A0A9E5JNT2</accession>
<evidence type="ECO:0000313" key="2">
    <source>
        <dbReference type="EMBL" id="NHF62832.1"/>
    </source>
</evidence>
<reference evidence="2 3" key="2">
    <citation type="submission" date="2020-03" db="EMBL/GenBank/DDBJ databases">
        <title>Chryseoglobus sp. isolated from a deep-sea seamount.</title>
        <authorList>
            <person name="Zhang D.-C."/>
        </authorList>
    </citation>
    <scope>NUCLEOTIDE SEQUENCE [LARGE SCALE GENOMIC DNA]</scope>
    <source>
        <strain evidence="2 3">KN1116</strain>
    </source>
</reference>
<evidence type="ECO:0008006" key="4">
    <source>
        <dbReference type="Google" id="ProtNLM"/>
    </source>
</evidence>
<sequence>MSGIARHARSALVLAALGPMLLLGGCAEPEPEGPAPVHPSEAQGIEPPPGVELTESECLVGGWRIEGEPLHDYLLAFDPGTGIDVGGYLTLGFTVDLYYVEPRVGITWQNRGEESLASFVGESEGSYRLVDGLLEATEERDDLALVDVEQGQRSSVDELFLRPVTVNPLAGASVACSGDALSLTTRIGESDVRLDFTRLR</sequence>
<evidence type="ECO:0000313" key="3">
    <source>
        <dbReference type="Proteomes" id="UP000818266"/>
    </source>
</evidence>
<protein>
    <recommendedName>
        <fullName evidence="4">Lipoprotein</fullName>
    </recommendedName>
</protein>
<dbReference type="OrthoDB" id="9845631at2"/>
<feature type="region of interest" description="Disordered" evidence="1">
    <location>
        <begin position="30"/>
        <end position="51"/>
    </location>
</feature>
<reference evidence="2 3" key="1">
    <citation type="submission" date="2019-06" db="EMBL/GenBank/DDBJ databases">
        <authorList>
            <person name="De-Chao Zhang Q."/>
        </authorList>
    </citation>
    <scope>NUCLEOTIDE SEQUENCE [LARGE SCALE GENOMIC DNA]</scope>
    <source>
        <strain evidence="2 3">KN1116</strain>
    </source>
</reference>
<evidence type="ECO:0000256" key="1">
    <source>
        <dbReference type="SAM" id="MobiDB-lite"/>
    </source>
</evidence>
<keyword evidence="3" id="KW-1185">Reference proteome</keyword>
<gene>
    <name evidence="2" type="ORF">FK219_006225</name>
</gene>
<organism evidence="2 3">
    <name type="scientific">Microcella pacifica</name>
    <dbReference type="NCBI Taxonomy" id="2591847"/>
    <lineage>
        <taxon>Bacteria</taxon>
        <taxon>Bacillati</taxon>
        <taxon>Actinomycetota</taxon>
        <taxon>Actinomycetes</taxon>
        <taxon>Micrococcales</taxon>
        <taxon>Microbacteriaceae</taxon>
        <taxon>Microcella</taxon>
    </lineage>
</organism>
<proteinExistence type="predicted"/>
<name>A0A9E5JNT2_9MICO</name>
<dbReference type="PROSITE" id="PS51257">
    <property type="entry name" value="PROKAR_LIPOPROTEIN"/>
    <property type="match status" value="1"/>
</dbReference>